<evidence type="ECO:0000259" key="5">
    <source>
        <dbReference type="Pfam" id="PF00126"/>
    </source>
</evidence>
<dbReference type="PANTHER" id="PTHR30126:SF40">
    <property type="entry name" value="HTH-TYPE TRANSCRIPTIONAL REGULATOR GLTR"/>
    <property type="match status" value="1"/>
</dbReference>
<reference evidence="6 7" key="1">
    <citation type="submission" date="2014-12" db="EMBL/GenBank/DDBJ databases">
        <title>Genome sequence of Methanobrevibacter arboriphilicus DH1, DSM1125.</title>
        <authorList>
            <person name="Poehlein A."/>
            <person name="Thauer R.K."/>
            <person name="Seedorf H."/>
            <person name="Daniel R."/>
        </authorList>
    </citation>
    <scope>NUCLEOTIDE SEQUENCE [LARGE SCALE GENOMIC DNA]</scope>
    <source>
        <strain evidence="6 7">DH1</strain>
    </source>
</reference>
<accession>A0A1V6N4E4</accession>
<evidence type="ECO:0000256" key="2">
    <source>
        <dbReference type="ARBA" id="ARBA00023015"/>
    </source>
</evidence>
<evidence type="ECO:0000256" key="1">
    <source>
        <dbReference type="ARBA" id="ARBA00009437"/>
    </source>
</evidence>
<protein>
    <submittedName>
        <fullName evidence="6">Transcriptional regulator</fullName>
    </submittedName>
</protein>
<dbReference type="InterPro" id="IPR000847">
    <property type="entry name" value="LysR_HTH_N"/>
</dbReference>
<dbReference type="SUPFAM" id="SSF53850">
    <property type="entry name" value="Periplasmic binding protein-like II"/>
    <property type="match status" value="1"/>
</dbReference>
<gene>
    <name evidence="6" type="ORF">MBBAR_3c01480</name>
</gene>
<dbReference type="SUPFAM" id="SSF46785">
    <property type="entry name" value="Winged helix' DNA-binding domain"/>
    <property type="match status" value="1"/>
</dbReference>
<comment type="caution">
    <text evidence="6">The sequence shown here is derived from an EMBL/GenBank/DDBJ whole genome shotgun (WGS) entry which is preliminary data.</text>
</comment>
<dbReference type="OrthoDB" id="62169at2157"/>
<dbReference type="GO" id="GO:0000976">
    <property type="term" value="F:transcription cis-regulatory region binding"/>
    <property type="evidence" value="ECO:0007669"/>
    <property type="project" value="TreeGrafter"/>
</dbReference>
<keyword evidence="4" id="KW-0804">Transcription</keyword>
<dbReference type="RefSeq" id="WP_080459720.1">
    <property type="nucleotide sequence ID" value="NZ_JXMW01000003.1"/>
</dbReference>
<keyword evidence="2" id="KW-0805">Transcription regulation</keyword>
<dbReference type="InterPro" id="IPR036390">
    <property type="entry name" value="WH_DNA-bd_sf"/>
</dbReference>
<dbReference type="PANTHER" id="PTHR30126">
    <property type="entry name" value="HTH-TYPE TRANSCRIPTIONAL REGULATOR"/>
    <property type="match status" value="1"/>
</dbReference>
<dbReference type="EMBL" id="JXMW01000003">
    <property type="protein sequence ID" value="OQD59492.1"/>
    <property type="molecule type" value="Genomic_DNA"/>
</dbReference>
<dbReference type="AlphaFoldDB" id="A0A1V6N4E4"/>
<organism evidence="6 7">
    <name type="scientific">Methanobrevibacter arboriphilus JCM 13429 = DSM 1125</name>
    <dbReference type="NCBI Taxonomy" id="1300164"/>
    <lineage>
        <taxon>Archaea</taxon>
        <taxon>Methanobacteriati</taxon>
        <taxon>Methanobacteriota</taxon>
        <taxon>Methanomada group</taxon>
        <taxon>Methanobacteria</taxon>
        <taxon>Methanobacteriales</taxon>
        <taxon>Methanobacteriaceae</taxon>
        <taxon>Methanobrevibacter</taxon>
    </lineage>
</organism>
<evidence type="ECO:0000256" key="4">
    <source>
        <dbReference type="ARBA" id="ARBA00023163"/>
    </source>
</evidence>
<proteinExistence type="inferred from homology"/>
<keyword evidence="7" id="KW-1185">Reference proteome</keyword>
<dbReference type="Proteomes" id="UP000191661">
    <property type="component" value="Unassembled WGS sequence"/>
</dbReference>
<sequence>MKYKIEPKVEIKINGETYSYKLFESLKLLDEINSQRAVAKRLNISHSVLNRRIKNAEKRLGFDLVKISGSRTYLTEKSKNLVNIYEKYNSRVVETDKLIIAGGHIITNFLESISNEIPFEVDIYSSDDNSAYKLAKKGLVDILALDDPQIAFKNDLDFRVIGYDNLVLVSNEMSSKMKIKQMKDLKNLEFVSIEGTAQRLAWSTLDENNIAYKIIKNVKSEFDAFKIVQNSNKLYTFLNGSYFKGNNVLKEETKHAISLIAINSEKKEVQEFIEYFLNDGQKLISREGFIPIKPWKTKEKKMKLSI</sequence>
<dbReference type="Pfam" id="PF00126">
    <property type="entry name" value="HTH_1"/>
    <property type="match status" value="1"/>
</dbReference>
<dbReference type="Gene3D" id="1.10.10.10">
    <property type="entry name" value="Winged helix-like DNA-binding domain superfamily/Winged helix DNA-binding domain"/>
    <property type="match status" value="1"/>
</dbReference>
<comment type="similarity">
    <text evidence="1">Belongs to the LysR transcriptional regulatory family.</text>
</comment>
<keyword evidence="3" id="KW-0238">DNA-binding</keyword>
<evidence type="ECO:0000256" key="3">
    <source>
        <dbReference type="ARBA" id="ARBA00023125"/>
    </source>
</evidence>
<evidence type="ECO:0000313" key="6">
    <source>
        <dbReference type="EMBL" id="OQD59492.1"/>
    </source>
</evidence>
<evidence type="ECO:0000313" key="7">
    <source>
        <dbReference type="Proteomes" id="UP000191661"/>
    </source>
</evidence>
<name>A0A1V6N4E4_METAZ</name>
<dbReference type="InterPro" id="IPR036388">
    <property type="entry name" value="WH-like_DNA-bd_sf"/>
</dbReference>
<dbReference type="GO" id="GO:0003700">
    <property type="term" value="F:DNA-binding transcription factor activity"/>
    <property type="evidence" value="ECO:0007669"/>
    <property type="project" value="InterPro"/>
</dbReference>
<feature type="domain" description="HTH lysR-type" evidence="5">
    <location>
        <begin position="29"/>
        <end position="77"/>
    </location>
</feature>